<comment type="similarity">
    <text evidence="1 2">Belongs to the outer membrane factor (OMF) (TC 1.B.17) family.</text>
</comment>
<evidence type="ECO:0000256" key="2">
    <source>
        <dbReference type="RuleBase" id="RU362097"/>
    </source>
</evidence>
<dbReference type="Pfam" id="PF02321">
    <property type="entry name" value="OEP"/>
    <property type="match status" value="2"/>
</dbReference>
<comment type="caution">
    <text evidence="4">The sequence shown here is derived from an EMBL/GenBank/DDBJ whole genome shotgun (WGS) entry which is preliminary data.</text>
</comment>
<dbReference type="SUPFAM" id="SSF56954">
    <property type="entry name" value="Outer membrane efflux proteins (OEP)"/>
    <property type="match status" value="1"/>
</dbReference>
<sequence>MKKWIPGISLSACTLLSGCLMTPVPKAPQIAPDTAWHSSLPEQTAAANLTNWWEAQQDPLLMQLLKSGLQLSPDLAAARSRQENAQSTWVAAGALFLPTVDASVSASRGRSQAGTPVAQMRQAGLQTSWELDFFGANQAARRYAVSQKTSADAAMRATYLSVSADIAQRYYEARYCNEAAQLLATEAAAWQSSRSITERMQQAGAVSAVMSAAMQASAADGQRRASQQNAACALQEQALSALTGMPVPELHQALQQAGKLSDLRAFSVQEIPASVLARRPDIVIAEQDFSGSIAQADAARAQRLPRISLSGNIARQQILTGDERISGSVFSVGPVQISVPVFNGGQRDAQVKAADARVDEARIAYAARIRQALSEVNQALIQLNSSLDTLQQLQVRQQAASLTMQSTLDRQRQGMASQLEIEEARRQLALSQLEQIQARLERNRAWLGLYRAIGGGISDPSGDSQHRSEQLSSQTS</sequence>
<evidence type="ECO:0000313" key="5">
    <source>
        <dbReference type="Proteomes" id="UP000653343"/>
    </source>
</evidence>
<keyword evidence="2" id="KW-0472">Membrane</keyword>
<evidence type="ECO:0000256" key="1">
    <source>
        <dbReference type="ARBA" id="ARBA00007613"/>
    </source>
</evidence>
<dbReference type="RefSeq" id="WP_189358478.1">
    <property type="nucleotide sequence ID" value="NZ_BMYU01000010.1"/>
</dbReference>
<accession>A0ABQ2Y3P1</accession>
<protein>
    <submittedName>
        <fullName evidence="4">RND transporter</fullName>
    </submittedName>
</protein>
<gene>
    <name evidence="4" type="ORF">GCM10010946_33020</name>
</gene>
<keyword evidence="5" id="KW-1185">Reference proteome</keyword>
<reference evidence="5" key="1">
    <citation type="journal article" date="2019" name="Int. J. Syst. Evol. Microbiol.">
        <title>The Global Catalogue of Microorganisms (GCM) 10K type strain sequencing project: providing services to taxonomists for standard genome sequencing and annotation.</title>
        <authorList>
            <consortium name="The Broad Institute Genomics Platform"/>
            <consortium name="The Broad Institute Genome Sequencing Center for Infectious Disease"/>
            <person name="Wu L."/>
            <person name="Ma J."/>
        </authorList>
    </citation>
    <scope>NUCLEOTIDE SEQUENCE [LARGE SCALE GENOMIC DNA]</scope>
    <source>
        <strain evidence="5">KCTC 23917</strain>
    </source>
</reference>
<dbReference type="PANTHER" id="PTHR30203">
    <property type="entry name" value="OUTER MEMBRANE CATION EFFLUX PROTEIN"/>
    <property type="match status" value="1"/>
</dbReference>
<dbReference type="NCBIfam" id="TIGR01845">
    <property type="entry name" value="outer_NodT"/>
    <property type="match status" value="1"/>
</dbReference>
<organism evidence="4 5">
    <name type="scientific">Undibacterium squillarum</name>
    <dbReference type="NCBI Taxonomy" id="1131567"/>
    <lineage>
        <taxon>Bacteria</taxon>
        <taxon>Pseudomonadati</taxon>
        <taxon>Pseudomonadota</taxon>
        <taxon>Betaproteobacteria</taxon>
        <taxon>Burkholderiales</taxon>
        <taxon>Oxalobacteraceae</taxon>
        <taxon>Undibacterium</taxon>
    </lineage>
</organism>
<comment type="subcellular location">
    <subcellularLocation>
        <location evidence="2">Cell membrane</location>
        <topology evidence="2">Lipid-anchor</topology>
    </subcellularLocation>
</comment>
<name>A0ABQ2Y3P1_9BURK</name>
<dbReference type="PROSITE" id="PS51257">
    <property type="entry name" value="PROKAR_LIPOPROTEIN"/>
    <property type="match status" value="1"/>
</dbReference>
<evidence type="ECO:0000256" key="3">
    <source>
        <dbReference type="SAM" id="MobiDB-lite"/>
    </source>
</evidence>
<keyword evidence="2" id="KW-1134">Transmembrane beta strand</keyword>
<feature type="region of interest" description="Disordered" evidence="3">
    <location>
        <begin position="457"/>
        <end position="476"/>
    </location>
</feature>
<dbReference type="Gene3D" id="1.20.1600.10">
    <property type="entry name" value="Outer membrane efflux proteins (OEP)"/>
    <property type="match status" value="1"/>
</dbReference>
<dbReference type="EMBL" id="BMYU01000010">
    <property type="protein sequence ID" value="GGX51644.1"/>
    <property type="molecule type" value="Genomic_DNA"/>
</dbReference>
<dbReference type="Proteomes" id="UP000653343">
    <property type="component" value="Unassembled WGS sequence"/>
</dbReference>
<dbReference type="Gene3D" id="2.20.200.10">
    <property type="entry name" value="Outer membrane efflux proteins (OEP)"/>
    <property type="match status" value="1"/>
</dbReference>
<dbReference type="InterPro" id="IPR003423">
    <property type="entry name" value="OMP_efflux"/>
</dbReference>
<keyword evidence="2" id="KW-0564">Palmitate</keyword>
<dbReference type="InterPro" id="IPR010131">
    <property type="entry name" value="MdtP/NodT-like"/>
</dbReference>
<keyword evidence="2" id="KW-0812">Transmembrane</keyword>
<keyword evidence="2" id="KW-0449">Lipoprotein</keyword>
<evidence type="ECO:0000313" key="4">
    <source>
        <dbReference type="EMBL" id="GGX51644.1"/>
    </source>
</evidence>
<proteinExistence type="inferred from homology"/>